<dbReference type="GO" id="GO:0003723">
    <property type="term" value="F:RNA binding"/>
    <property type="evidence" value="ECO:0007669"/>
    <property type="project" value="UniProtKB-KW"/>
</dbReference>
<evidence type="ECO:0000256" key="6">
    <source>
        <dbReference type="ARBA" id="ARBA00031720"/>
    </source>
</evidence>
<keyword evidence="4" id="KW-0694">RNA-binding</keyword>
<dbReference type="PANTHER" id="PTHR38007:SF1">
    <property type="entry name" value="CRISPR SYSTEM CMS PROTEIN CSM5"/>
    <property type="match status" value="1"/>
</dbReference>
<dbReference type="Pfam" id="PF03787">
    <property type="entry name" value="RAMPs"/>
    <property type="match status" value="1"/>
</dbReference>
<name>A0A6L8THG6_9FIRM</name>
<evidence type="ECO:0000256" key="1">
    <source>
        <dbReference type="ARBA" id="ARBA00003088"/>
    </source>
</evidence>
<comment type="similarity">
    <text evidence="2">Belongs to the CRISPR-associated Csm5 family.</text>
</comment>
<dbReference type="RefSeq" id="WP_161209950.1">
    <property type="nucleotide sequence ID" value="NZ_WWVT01000030.1"/>
</dbReference>
<dbReference type="NCBIfam" id="TIGR01899">
    <property type="entry name" value="cas_TM1807_csm5"/>
    <property type="match status" value="1"/>
</dbReference>
<protein>
    <recommendedName>
        <fullName evidence="3">CRISPR system Cms protein Csm5</fullName>
    </recommendedName>
    <alternativeName>
        <fullName evidence="6">CRISPR type III A-associated protein Csm5</fullName>
    </alternativeName>
</protein>
<evidence type="ECO:0000313" key="9">
    <source>
        <dbReference type="Proteomes" id="UP000473323"/>
    </source>
</evidence>
<dbReference type="AlphaFoldDB" id="A0A6L8THG6"/>
<dbReference type="InterPro" id="IPR010173">
    <property type="entry name" value="CRISPR-assoc_Csm5"/>
</dbReference>
<dbReference type="Proteomes" id="UP000473323">
    <property type="component" value="Unassembled WGS sequence"/>
</dbReference>
<comment type="function">
    <text evidence="1">This subunit might be involved in maturation of a crRNA intermediate to its mature form.</text>
</comment>
<evidence type="ECO:0000256" key="3">
    <source>
        <dbReference type="ARBA" id="ARBA00016113"/>
    </source>
</evidence>
<reference evidence="8 9" key="1">
    <citation type="journal article" date="2019" name="Nat. Med.">
        <title>A library of human gut bacterial isolates paired with longitudinal multiomics data enables mechanistic microbiome research.</title>
        <authorList>
            <person name="Poyet M."/>
            <person name="Groussin M."/>
            <person name="Gibbons S.M."/>
            <person name="Avila-Pacheco J."/>
            <person name="Jiang X."/>
            <person name="Kearney S.M."/>
            <person name="Perrotta A.R."/>
            <person name="Berdy B."/>
            <person name="Zhao S."/>
            <person name="Lieberman T.D."/>
            <person name="Swanson P.K."/>
            <person name="Smith M."/>
            <person name="Roesemann S."/>
            <person name="Alexander J.E."/>
            <person name="Rich S.A."/>
            <person name="Livny J."/>
            <person name="Vlamakis H."/>
            <person name="Clish C."/>
            <person name="Bullock K."/>
            <person name="Deik A."/>
            <person name="Scott J."/>
            <person name="Pierce K.A."/>
            <person name="Xavier R.J."/>
            <person name="Alm E.J."/>
        </authorList>
    </citation>
    <scope>NUCLEOTIDE SEQUENCE [LARGE SCALE GENOMIC DNA]</scope>
    <source>
        <strain evidence="8 9">BIOML-A4</strain>
    </source>
</reference>
<evidence type="ECO:0000256" key="4">
    <source>
        <dbReference type="ARBA" id="ARBA00022884"/>
    </source>
</evidence>
<dbReference type="GO" id="GO:0051607">
    <property type="term" value="P:defense response to virus"/>
    <property type="evidence" value="ECO:0007669"/>
    <property type="project" value="UniProtKB-KW"/>
</dbReference>
<dbReference type="InterPro" id="IPR005537">
    <property type="entry name" value="RAMP_III_fam"/>
</dbReference>
<accession>A0A6L8THG6</accession>
<organism evidence="8 9">
    <name type="scientific">Blautia massiliensis</name>
    <name type="common">ex Durand et al. 2017</name>
    <dbReference type="NCBI Taxonomy" id="1737424"/>
    <lineage>
        <taxon>Bacteria</taxon>
        <taxon>Bacillati</taxon>
        <taxon>Bacillota</taxon>
        <taxon>Clostridia</taxon>
        <taxon>Lachnospirales</taxon>
        <taxon>Lachnospiraceae</taxon>
        <taxon>Blautia</taxon>
    </lineage>
</organism>
<comment type="caution">
    <text evidence="8">The sequence shown here is derived from an EMBL/GenBank/DDBJ whole genome shotgun (WGS) entry which is preliminary data.</text>
</comment>
<sequence>MGQKLKTYQIQLTVKGPVFIGDGNQIQKKEYVFLNRNTIGVVDAVKLYFLAQKLHIQNDLERFMVEDTREDLKHWSIRNHVSLTDLKRCMKYTENVGDRSEEKGRLQIMTCVTDPYGNPYIPGSSLKGMLRTILLSKDIDQDQIKYKRDQSQIRSELSTGRKNRKILNRNIGIIEKKAFCTLKHTDKEDVEFDNMSGIIVGDSEPLSREDIVLCQKWEQRVDGSYKTLNLLRECIKPGTVIKSSLTIDETECNLKIEDILDAVKLFYEQYYQMFQSKFPRCDRGKPNTVFLGGGSGFVSKTVVYPMFGEKEGIEITKDIFDRTGVPQNHKHYKDTRMRVSPHILKCTRYQGKEYMMGQCEIDIS</sequence>
<evidence type="ECO:0000256" key="5">
    <source>
        <dbReference type="ARBA" id="ARBA00023118"/>
    </source>
</evidence>
<evidence type="ECO:0000313" key="8">
    <source>
        <dbReference type="EMBL" id="MZL63311.1"/>
    </source>
</evidence>
<evidence type="ECO:0000256" key="2">
    <source>
        <dbReference type="ARBA" id="ARBA00006680"/>
    </source>
</evidence>
<proteinExistence type="inferred from homology"/>
<feature type="domain" description="CRISPR type III-associated protein" evidence="7">
    <location>
        <begin position="12"/>
        <end position="250"/>
    </location>
</feature>
<dbReference type="EMBL" id="WWVT01000030">
    <property type="protein sequence ID" value="MZL63311.1"/>
    <property type="molecule type" value="Genomic_DNA"/>
</dbReference>
<gene>
    <name evidence="8" type="primary">csm5</name>
    <name evidence="8" type="ORF">GT694_14905</name>
</gene>
<evidence type="ECO:0000259" key="7">
    <source>
        <dbReference type="Pfam" id="PF03787"/>
    </source>
</evidence>
<dbReference type="PANTHER" id="PTHR38007">
    <property type="entry name" value="CRISPR SYSTEM CMS PROTEIN CSM5"/>
    <property type="match status" value="1"/>
</dbReference>
<keyword evidence="5" id="KW-0051">Antiviral defense</keyword>